<feature type="transmembrane region" description="Helical" evidence="1">
    <location>
        <begin position="86"/>
        <end position="104"/>
    </location>
</feature>
<keyword evidence="1" id="KW-0472">Membrane</keyword>
<evidence type="ECO:0000313" key="3">
    <source>
        <dbReference type="Proteomes" id="UP000244817"/>
    </source>
</evidence>
<reference evidence="2 3" key="1">
    <citation type="submission" date="2018-04" db="EMBL/GenBank/DDBJ databases">
        <title>Pelagivirga bohaiensis gen. nov., sp. nov., a bacterium isolated from the Bohai Sea.</title>
        <authorList>
            <person name="Ji X."/>
        </authorList>
    </citation>
    <scope>NUCLEOTIDE SEQUENCE [LARGE SCALE GENOMIC DNA]</scope>
    <source>
        <strain evidence="2 3">BH-SD16</strain>
    </source>
</reference>
<keyword evidence="3" id="KW-1185">Reference proteome</keyword>
<accession>A0A2T7FSU1</accession>
<gene>
    <name evidence="2" type="ORF">DC363_16170</name>
</gene>
<feature type="transmembrane region" description="Helical" evidence="1">
    <location>
        <begin position="132"/>
        <end position="155"/>
    </location>
</feature>
<feature type="transmembrane region" description="Helical" evidence="1">
    <location>
        <begin position="12"/>
        <end position="30"/>
    </location>
</feature>
<evidence type="ECO:0000313" key="2">
    <source>
        <dbReference type="EMBL" id="PVA05234.1"/>
    </source>
</evidence>
<protein>
    <recommendedName>
        <fullName evidence="4">Rod shape-determining protein MreD</fullName>
    </recommendedName>
</protein>
<name>A0A2T7FSU1_9RHOB</name>
<dbReference type="Proteomes" id="UP000244817">
    <property type="component" value="Unassembled WGS sequence"/>
</dbReference>
<sequence>MAETSVTRRRIIGRITYLALALLILFVQLIPLDTVPPGLGGTSLLPITQPRALAGTETEVLFDPARWIGPDVLLLLTLAWVVRRPSFVSALAVAAVYLLADMLLQRPPGLWSGLVLILTETLRRRARSLWTLPFMLEWATVAGGVIAISAVYRLVLSLAVVPQPPLGLTLLHLMITLALYPAAVFLSYALFGVSRPAPGEVDALGHRL</sequence>
<dbReference type="OrthoDB" id="7629477at2"/>
<dbReference type="RefSeq" id="WP_108642202.1">
    <property type="nucleotide sequence ID" value="NZ_QCYG01000013.1"/>
</dbReference>
<evidence type="ECO:0008006" key="4">
    <source>
        <dbReference type="Google" id="ProtNLM"/>
    </source>
</evidence>
<feature type="transmembrane region" description="Helical" evidence="1">
    <location>
        <begin position="167"/>
        <end position="191"/>
    </location>
</feature>
<keyword evidence="1" id="KW-0812">Transmembrane</keyword>
<keyword evidence="1" id="KW-1133">Transmembrane helix</keyword>
<dbReference type="AlphaFoldDB" id="A0A2T7FSU1"/>
<organism evidence="2 3">
    <name type="scientific">Thalassorhabdomicrobium marinisediminis</name>
    <dbReference type="NCBI Taxonomy" id="2170577"/>
    <lineage>
        <taxon>Bacteria</taxon>
        <taxon>Pseudomonadati</taxon>
        <taxon>Pseudomonadota</taxon>
        <taxon>Alphaproteobacteria</taxon>
        <taxon>Rhodobacterales</taxon>
        <taxon>Paracoccaceae</taxon>
        <taxon>Thalassorhabdomicrobium</taxon>
    </lineage>
</organism>
<comment type="caution">
    <text evidence="2">The sequence shown here is derived from an EMBL/GenBank/DDBJ whole genome shotgun (WGS) entry which is preliminary data.</text>
</comment>
<dbReference type="EMBL" id="QCYG01000013">
    <property type="protein sequence ID" value="PVA05234.1"/>
    <property type="molecule type" value="Genomic_DNA"/>
</dbReference>
<proteinExistence type="predicted"/>
<evidence type="ECO:0000256" key="1">
    <source>
        <dbReference type="SAM" id="Phobius"/>
    </source>
</evidence>